<sequence length="545" mass="57862">MSAALVYALLGAAVAVLLSVAKGSMRRLIYGGVFGVAVAFVAFPFVQSVGYLTRETVSPTLLGLLPRFPLLALVPLALAAGLVLARRGGASAALGGVVAGGVTLFSGLFLIAQPAGLVRLIPVNGLMELLAGLIPLLVLALLGRSRPRLRWPLIGAGLILSALLFGWLNAGSGGHLYLPKMAGYYRLLGGVEPGLEQRIVEEYNAGLEERNAILREIGQPEEKPVQSLADFKGRIPQETAEQGYRLLQPGQIQYGAFAVFLLAGLMLGAGLMLLRRPQLTEAADLRAGLILAGLVGVLLPAFDATEFELQKLVKGWPFLTGFMDRAWPPNLAAPDAANPIFPLQSVLSEMALTIEIALVGTFLAAIFAIPSSFLAARNLTQGSPLMRALFGFMRTFYNVDRGVDTLILALVFVAAVGLGPFAGVLAMAIHSIADLGKLYSEAIENVDRGPIEALESTGTSGVNVLRWAILPQVLPLFVSYTLYRFEINFRVSVVLGLVGAGGIGYFIKGAMDAGNYDQMIIGVIAIVIVVNLIDFASSWLRSRLV</sequence>
<proteinExistence type="inferred from homology"/>
<keyword evidence="2 7" id="KW-0813">Transport</keyword>
<reference evidence="9 10" key="1">
    <citation type="submission" date="2018-08" db="EMBL/GenBank/DDBJ databases">
        <title>Meiothermus terrae DSM 26712 genome sequencing project.</title>
        <authorList>
            <person name="Da Costa M.S."/>
            <person name="Albuquerque L."/>
            <person name="Raposo P."/>
            <person name="Froufe H.J.C."/>
            <person name="Barroso C.S."/>
            <person name="Egas C."/>
        </authorList>
    </citation>
    <scope>NUCLEOTIDE SEQUENCE [LARGE SCALE GENOMIC DNA]</scope>
    <source>
        <strain evidence="9 10">DSM 26712</strain>
    </source>
</reference>
<dbReference type="PANTHER" id="PTHR30043">
    <property type="entry name" value="PHOSPHONATES TRANSPORT SYSTEM PERMEASE PROTEIN"/>
    <property type="match status" value="1"/>
</dbReference>
<organism evidence="9 10">
    <name type="scientific">Calidithermus terrae</name>
    <dbReference type="NCBI Taxonomy" id="1408545"/>
    <lineage>
        <taxon>Bacteria</taxon>
        <taxon>Thermotogati</taxon>
        <taxon>Deinococcota</taxon>
        <taxon>Deinococci</taxon>
        <taxon>Thermales</taxon>
        <taxon>Thermaceae</taxon>
        <taxon>Calidithermus</taxon>
    </lineage>
</organism>
<name>A0A399EGP4_9DEIN</name>
<comment type="caution">
    <text evidence="9">The sequence shown here is derived from an EMBL/GenBank/DDBJ whole genome shotgun (WGS) entry which is preliminary data.</text>
</comment>
<dbReference type="Proteomes" id="UP000265715">
    <property type="component" value="Unassembled WGS sequence"/>
</dbReference>
<evidence type="ECO:0000256" key="7">
    <source>
        <dbReference type="RuleBase" id="RU363032"/>
    </source>
</evidence>
<dbReference type="RefSeq" id="WP_119316118.1">
    <property type="nucleotide sequence ID" value="NZ_QXDL01000176.1"/>
</dbReference>
<keyword evidence="4 7" id="KW-0812">Transmembrane</keyword>
<dbReference type="AlphaFoldDB" id="A0A399EGP4"/>
<feature type="transmembrane region" description="Helical" evidence="7">
    <location>
        <begin position="406"/>
        <end position="429"/>
    </location>
</feature>
<dbReference type="InterPro" id="IPR000515">
    <property type="entry name" value="MetI-like"/>
</dbReference>
<dbReference type="GO" id="GO:0005886">
    <property type="term" value="C:plasma membrane"/>
    <property type="evidence" value="ECO:0007669"/>
    <property type="project" value="UniProtKB-SubCell"/>
</dbReference>
<evidence type="ECO:0000259" key="8">
    <source>
        <dbReference type="PROSITE" id="PS50928"/>
    </source>
</evidence>
<dbReference type="PANTHER" id="PTHR30043:SF1">
    <property type="entry name" value="ABC TRANSPORT SYSTEM PERMEASE PROTEIN P69"/>
    <property type="match status" value="1"/>
</dbReference>
<dbReference type="EMBL" id="QXDL01000176">
    <property type="protein sequence ID" value="RIH81412.1"/>
    <property type="molecule type" value="Genomic_DNA"/>
</dbReference>
<dbReference type="InterPro" id="IPR035906">
    <property type="entry name" value="MetI-like_sf"/>
</dbReference>
<feature type="transmembrane region" description="Helical" evidence="7">
    <location>
        <begin position="464"/>
        <end position="482"/>
    </location>
</feature>
<evidence type="ECO:0000256" key="3">
    <source>
        <dbReference type="ARBA" id="ARBA00022475"/>
    </source>
</evidence>
<keyword evidence="5 7" id="KW-1133">Transmembrane helix</keyword>
<feature type="domain" description="ABC transmembrane type-1" evidence="8">
    <location>
        <begin position="350"/>
        <end position="537"/>
    </location>
</feature>
<feature type="transmembrane region" description="Helical" evidence="7">
    <location>
        <begin position="149"/>
        <end position="168"/>
    </location>
</feature>
<evidence type="ECO:0000313" key="9">
    <source>
        <dbReference type="EMBL" id="RIH81412.1"/>
    </source>
</evidence>
<dbReference type="NCBIfam" id="TIGR01097">
    <property type="entry name" value="PhnE"/>
    <property type="match status" value="1"/>
</dbReference>
<accession>A0A399EGP4</accession>
<dbReference type="InterPro" id="IPR005769">
    <property type="entry name" value="PhnE/PtxC"/>
</dbReference>
<feature type="transmembrane region" description="Helical" evidence="7">
    <location>
        <begin position="123"/>
        <end position="142"/>
    </location>
</feature>
<dbReference type="Pfam" id="PF00528">
    <property type="entry name" value="BPD_transp_1"/>
    <property type="match status" value="1"/>
</dbReference>
<dbReference type="GO" id="GO:0015416">
    <property type="term" value="F:ABC-type phosphonate transporter activity"/>
    <property type="evidence" value="ECO:0007669"/>
    <property type="project" value="InterPro"/>
</dbReference>
<evidence type="ECO:0000256" key="6">
    <source>
        <dbReference type="ARBA" id="ARBA00023136"/>
    </source>
</evidence>
<keyword evidence="10" id="KW-1185">Reference proteome</keyword>
<keyword evidence="6 7" id="KW-0472">Membrane</keyword>
<feature type="transmembrane region" description="Helical" evidence="7">
    <location>
        <begin position="285"/>
        <end position="302"/>
    </location>
</feature>
<gene>
    <name evidence="9" type="primary">phnE</name>
    <name evidence="9" type="ORF">Mterra_03180</name>
</gene>
<dbReference type="SUPFAM" id="SSF161098">
    <property type="entry name" value="MetI-like"/>
    <property type="match status" value="1"/>
</dbReference>
<dbReference type="OrthoDB" id="8557224at2"/>
<feature type="transmembrane region" description="Helical" evidence="7">
    <location>
        <begin position="92"/>
        <end position="111"/>
    </location>
</feature>
<evidence type="ECO:0000256" key="1">
    <source>
        <dbReference type="ARBA" id="ARBA00004651"/>
    </source>
</evidence>
<feature type="transmembrane region" description="Helical" evidence="7">
    <location>
        <begin position="356"/>
        <end position="376"/>
    </location>
</feature>
<feature type="transmembrane region" description="Helical" evidence="7">
    <location>
        <begin position="252"/>
        <end position="273"/>
    </location>
</feature>
<evidence type="ECO:0000313" key="10">
    <source>
        <dbReference type="Proteomes" id="UP000265715"/>
    </source>
</evidence>
<dbReference type="CDD" id="cd06261">
    <property type="entry name" value="TM_PBP2"/>
    <property type="match status" value="1"/>
</dbReference>
<feature type="transmembrane region" description="Helical" evidence="7">
    <location>
        <begin position="6"/>
        <end position="21"/>
    </location>
</feature>
<comment type="subcellular location">
    <subcellularLocation>
        <location evidence="1 7">Cell membrane</location>
        <topology evidence="1 7">Multi-pass membrane protein</topology>
    </subcellularLocation>
</comment>
<feature type="transmembrane region" description="Helical" evidence="7">
    <location>
        <begin position="28"/>
        <end position="46"/>
    </location>
</feature>
<keyword evidence="3" id="KW-1003">Cell membrane</keyword>
<evidence type="ECO:0000256" key="4">
    <source>
        <dbReference type="ARBA" id="ARBA00022692"/>
    </source>
</evidence>
<evidence type="ECO:0000256" key="2">
    <source>
        <dbReference type="ARBA" id="ARBA00022448"/>
    </source>
</evidence>
<dbReference type="Gene3D" id="1.10.3720.10">
    <property type="entry name" value="MetI-like"/>
    <property type="match status" value="1"/>
</dbReference>
<feature type="transmembrane region" description="Helical" evidence="7">
    <location>
        <begin position="66"/>
        <end position="85"/>
    </location>
</feature>
<dbReference type="PROSITE" id="PS50928">
    <property type="entry name" value="ABC_TM1"/>
    <property type="match status" value="1"/>
</dbReference>
<evidence type="ECO:0000256" key="5">
    <source>
        <dbReference type="ARBA" id="ARBA00022989"/>
    </source>
</evidence>
<feature type="transmembrane region" description="Helical" evidence="7">
    <location>
        <begin position="519"/>
        <end position="540"/>
    </location>
</feature>
<feature type="transmembrane region" description="Helical" evidence="7">
    <location>
        <begin position="489"/>
        <end position="507"/>
    </location>
</feature>
<comment type="similarity">
    <text evidence="7">Belongs to the binding-protein-dependent transport system permease family.</text>
</comment>
<protein>
    <submittedName>
        <fullName evidence="9">Phosphate-import permease protein PhnE</fullName>
    </submittedName>
</protein>